<keyword evidence="2" id="KW-1185">Reference proteome</keyword>
<organism evidence="1 2">
    <name type="scientific">Porites lobata</name>
    <dbReference type="NCBI Taxonomy" id="104759"/>
    <lineage>
        <taxon>Eukaryota</taxon>
        <taxon>Metazoa</taxon>
        <taxon>Cnidaria</taxon>
        <taxon>Anthozoa</taxon>
        <taxon>Hexacorallia</taxon>
        <taxon>Scleractinia</taxon>
        <taxon>Fungiina</taxon>
        <taxon>Poritidae</taxon>
        <taxon>Porites</taxon>
    </lineage>
</organism>
<gene>
    <name evidence="1" type="ORF">PLOB_00021561</name>
</gene>
<evidence type="ECO:0000313" key="1">
    <source>
        <dbReference type="EMBL" id="CAH3112933.1"/>
    </source>
</evidence>
<dbReference type="Proteomes" id="UP001159405">
    <property type="component" value="Unassembled WGS sequence"/>
</dbReference>
<proteinExistence type="predicted"/>
<evidence type="ECO:0000313" key="2">
    <source>
        <dbReference type="Proteomes" id="UP001159405"/>
    </source>
</evidence>
<sequence>MITNCNCLKGPSRFSEFQILLDFHKPNIILGCESKLDYEVPTYSFFPPIYSVFRKDRNRNGGGVFQAIKSEIVCEEMPNFGKDCEILWSSFKISLTVKLST</sequence>
<name>A0ABN8NKF9_9CNID</name>
<protein>
    <submittedName>
        <fullName evidence="1">Uncharacterized protein</fullName>
    </submittedName>
</protein>
<comment type="caution">
    <text evidence="1">The sequence shown here is derived from an EMBL/GenBank/DDBJ whole genome shotgun (WGS) entry which is preliminary data.</text>
</comment>
<dbReference type="EMBL" id="CALNXK010000025">
    <property type="protein sequence ID" value="CAH3112933.1"/>
    <property type="molecule type" value="Genomic_DNA"/>
</dbReference>
<reference evidence="1 2" key="1">
    <citation type="submission" date="2022-05" db="EMBL/GenBank/DDBJ databases">
        <authorList>
            <consortium name="Genoscope - CEA"/>
            <person name="William W."/>
        </authorList>
    </citation>
    <scope>NUCLEOTIDE SEQUENCE [LARGE SCALE GENOMIC DNA]</scope>
</reference>
<accession>A0ABN8NKF9</accession>